<proteinExistence type="predicted"/>
<keyword evidence="4" id="KW-1185">Reference proteome</keyword>
<gene>
    <name evidence="3" type="ORF">M011DRAFT_168824</name>
</gene>
<reference evidence="3" key="1">
    <citation type="journal article" date="2020" name="Stud. Mycol.">
        <title>101 Dothideomycetes genomes: a test case for predicting lifestyles and emergence of pathogens.</title>
        <authorList>
            <person name="Haridas S."/>
            <person name="Albert R."/>
            <person name="Binder M."/>
            <person name="Bloem J."/>
            <person name="Labutti K."/>
            <person name="Salamov A."/>
            <person name="Andreopoulos B."/>
            <person name="Baker S."/>
            <person name="Barry K."/>
            <person name="Bills G."/>
            <person name="Bluhm B."/>
            <person name="Cannon C."/>
            <person name="Castanera R."/>
            <person name="Culley D."/>
            <person name="Daum C."/>
            <person name="Ezra D."/>
            <person name="Gonzalez J."/>
            <person name="Henrissat B."/>
            <person name="Kuo A."/>
            <person name="Liang C."/>
            <person name="Lipzen A."/>
            <person name="Lutzoni F."/>
            <person name="Magnuson J."/>
            <person name="Mondo S."/>
            <person name="Nolan M."/>
            <person name="Ohm R."/>
            <person name="Pangilinan J."/>
            <person name="Park H.-J."/>
            <person name="Ramirez L."/>
            <person name="Alfaro M."/>
            <person name="Sun H."/>
            <person name="Tritt A."/>
            <person name="Yoshinaga Y."/>
            <person name="Zwiers L.-H."/>
            <person name="Turgeon B."/>
            <person name="Goodwin S."/>
            <person name="Spatafora J."/>
            <person name="Crous P."/>
            <person name="Grigoriev I."/>
        </authorList>
    </citation>
    <scope>NUCLEOTIDE SEQUENCE</scope>
    <source>
        <strain evidence="3">CBS 119925</strain>
    </source>
</reference>
<evidence type="ECO:0000313" key="4">
    <source>
        <dbReference type="Proteomes" id="UP000799440"/>
    </source>
</evidence>
<dbReference type="AlphaFoldDB" id="A0A6A6V5T7"/>
<name>A0A6A6V5T7_9PLEO</name>
<keyword evidence="2" id="KW-0732">Signal</keyword>
<dbReference type="Proteomes" id="UP000799440">
    <property type="component" value="Unassembled WGS sequence"/>
</dbReference>
<feature type="region of interest" description="Disordered" evidence="1">
    <location>
        <begin position="46"/>
        <end position="96"/>
    </location>
</feature>
<feature type="signal peptide" evidence="2">
    <location>
        <begin position="1"/>
        <end position="17"/>
    </location>
</feature>
<evidence type="ECO:0000256" key="1">
    <source>
        <dbReference type="SAM" id="MobiDB-lite"/>
    </source>
</evidence>
<feature type="chain" id="PRO_5025512214" evidence="2">
    <location>
        <begin position="18"/>
        <end position="153"/>
    </location>
</feature>
<dbReference type="EMBL" id="MU006588">
    <property type="protein sequence ID" value="KAF2744567.1"/>
    <property type="molecule type" value="Genomic_DNA"/>
</dbReference>
<accession>A0A6A6V5T7</accession>
<feature type="compositionally biased region" description="Basic and acidic residues" evidence="1">
    <location>
        <begin position="65"/>
        <end position="88"/>
    </location>
</feature>
<protein>
    <submittedName>
        <fullName evidence="3">Uncharacterized protein</fullName>
    </submittedName>
</protein>
<evidence type="ECO:0000256" key="2">
    <source>
        <dbReference type="SAM" id="SignalP"/>
    </source>
</evidence>
<organism evidence="3 4">
    <name type="scientific">Sporormia fimetaria CBS 119925</name>
    <dbReference type="NCBI Taxonomy" id="1340428"/>
    <lineage>
        <taxon>Eukaryota</taxon>
        <taxon>Fungi</taxon>
        <taxon>Dikarya</taxon>
        <taxon>Ascomycota</taxon>
        <taxon>Pezizomycotina</taxon>
        <taxon>Dothideomycetes</taxon>
        <taxon>Pleosporomycetidae</taxon>
        <taxon>Pleosporales</taxon>
        <taxon>Sporormiaceae</taxon>
        <taxon>Sporormia</taxon>
    </lineage>
</organism>
<evidence type="ECO:0000313" key="3">
    <source>
        <dbReference type="EMBL" id="KAF2744567.1"/>
    </source>
</evidence>
<sequence length="153" mass="16314">MKFTLFLVSFLPAAILAQEVPSPTSTVTSAVTSAIATECEAHGDHWHCPSGVPSPITPPPANATDNHDDHDYNHEHDDHDDHDDHDHDHDDEDDHDNVKCKRHGECICRRHDDNGHCLSATNAAPQQTGAASAFGANAGLFGVAVGVAGLMVV</sequence>